<gene>
    <name evidence="7" type="primary">aprE</name>
    <name evidence="7" type="ORF">CB4_03352</name>
</gene>
<evidence type="ECO:0000256" key="4">
    <source>
        <dbReference type="ARBA" id="ARBA00022801"/>
    </source>
</evidence>
<comment type="similarity">
    <text evidence="1 6">Belongs to the peptidase S8 family.</text>
</comment>
<evidence type="ECO:0000256" key="2">
    <source>
        <dbReference type="ARBA" id="ARBA00022670"/>
    </source>
</evidence>
<keyword evidence="2 6" id="KW-0645">Protease</keyword>
<keyword evidence="5 6" id="KW-0720">Serine protease</keyword>
<dbReference type="InterPro" id="IPR050131">
    <property type="entry name" value="Peptidase_S8_subtilisin-like"/>
</dbReference>
<dbReference type="PRINTS" id="PR00723">
    <property type="entry name" value="SUBTILISIN"/>
</dbReference>
<dbReference type="EC" id="3.4.21.62" evidence="7"/>
<dbReference type="RefSeq" id="WP_096466874.1">
    <property type="nucleotide sequence ID" value="NZ_AP017312.1"/>
</dbReference>
<keyword evidence="3" id="KW-0479">Metal-binding</keyword>
<evidence type="ECO:0000256" key="3">
    <source>
        <dbReference type="ARBA" id="ARBA00022723"/>
    </source>
</evidence>
<dbReference type="GO" id="GO:0046872">
    <property type="term" value="F:metal ion binding"/>
    <property type="evidence" value="ECO:0007669"/>
    <property type="project" value="UniProtKB-KW"/>
</dbReference>
<dbReference type="SUPFAM" id="SSF52743">
    <property type="entry name" value="Subtilisin-like"/>
    <property type="match status" value="1"/>
</dbReference>
<dbReference type="InterPro" id="IPR036852">
    <property type="entry name" value="Peptidase_S8/S53_dom_sf"/>
</dbReference>
<protein>
    <submittedName>
        <fullName evidence="7">Subtilisin E</fullName>
        <ecNumber evidence="7">3.4.21.62</ecNumber>
    </submittedName>
</protein>
<evidence type="ECO:0000313" key="8">
    <source>
        <dbReference type="Proteomes" id="UP000217696"/>
    </source>
</evidence>
<evidence type="ECO:0000313" key="7">
    <source>
        <dbReference type="EMBL" id="BAU29171.1"/>
    </source>
</evidence>
<keyword evidence="8" id="KW-1185">Reference proteome</keyword>
<keyword evidence="4 6" id="KW-0378">Hydrolase</keyword>
<dbReference type="KEGG" id="asoc:CB4_03352"/>
<organism evidence="7 8">
    <name type="scientific">Aneurinibacillus soli</name>
    <dbReference type="NCBI Taxonomy" id="1500254"/>
    <lineage>
        <taxon>Bacteria</taxon>
        <taxon>Bacillati</taxon>
        <taxon>Bacillota</taxon>
        <taxon>Bacilli</taxon>
        <taxon>Bacillales</taxon>
        <taxon>Paenibacillaceae</taxon>
        <taxon>Aneurinibacillus group</taxon>
        <taxon>Aneurinibacillus</taxon>
    </lineage>
</organism>
<dbReference type="Gene3D" id="3.40.50.200">
    <property type="entry name" value="Peptidase S8/S53 domain"/>
    <property type="match status" value="1"/>
</dbReference>
<dbReference type="PROSITE" id="PS00136">
    <property type="entry name" value="SUBTILASE_ASP"/>
    <property type="match status" value="1"/>
</dbReference>
<dbReference type="PROSITE" id="PS00137">
    <property type="entry name" value="SUBTILASE_HIS"/>
    <property type="match status" value="1"/>
</dbReference>
<name>A0A0U5C9B2_9BACL</name>
<dbReference type="PANTHER" id="PTHR43806:SF11">
    <property type="entry name" value="CEREVISIN-RELATED"/>
    <property type="match status" value="1"/>
</dbReference>
<dbReference type="InterPro" id="IPR000209">
    <property type="entry name" value="Peptidase_S8/S53_dom"/>
</dbReference>
<dbReference type="OrthoDB" id="9798386at2"/>
<dbReference type="GO" id="GO:0006508">
    <property type="term" value="P:proteolysis"/>
    <property type="evidence" value="ECO:0007669"/>
    <property type="project" value="UniProtKB-KW"/>
</dbReference>
<feature type="active site" description="Charge relay system" evidence="6">
    <location>
        <position position="98"/>
    </location>
</feature>
<dbReference type="PANTHER" id="PTHR43806">
    <property type="entry name" value="PEPTIDASE S8"/>
    <property type="match status" value="1"/>
</dbReference>
<evidence type="ECO:0000256" key="1">
    <source>
        <dbReference type="ARBA" id="ARBA00011073"/>
    </source>
</evidence>
<dbReference type="PROSITE" id="PS51892">
    <property type="entry name" value="SUBTILASE"/>
    <property type="match status" value="1"/>
</dbReference>
<dbReference type="Pfam" id="PF00082">
    <property type="entry name" value="Peptidase_S8"/>
    <property type="match status" value="1"/>
</dbReference>
<dbReference type="InterPro" id="IPR022398">
    <property type="entry name" value="Peptidase_S8_His-AS"/>
</dbReference>
<evidence type="ECO:0000256" key="6">
    <source>
        <dbReference type="PROSITE-ProRule" id="PRU01240"/>
    </source>
</evidence>
<accession>A0A0U5C9B2</accession>
<dbReference type="Proteomes" id="UP000217696">
    <property type="component" value="Chromosome"/>
</dbReference>
<dbReference type="InterPro" id="IPR034202">
    <property type="entry name" value="Subtilisin_Carlsberg-like"/>
</dbReference>
<dbReference type="CDD" id="cd07477">
    <property type="entry name" value="Peptidases_S8_Subtilisin_subset"/>
    <property type="match status" value="1"/>
</dbReference>
<dbReference type="AlphaFoldDB" id="A0A0U5C9B2"/>
<dbReference type="InterPro" id="IPR023827">
    <property type="entry name" value="Peptidase_S8_Asp-AS"/>
</dbReference>
<reference evidence="7 8" key="1">
    <citation type="submission" date="2015-12" db="EMBL/GenBank/DDBJ databases">
        <title>Genome sequence of Aneurinibacillus soli.</title>
        <authorList>
            <person name="Lee J.S."/>
            <person name="Lee K.C."/>
            <person name="Kim K.K."/>
            <person name="Lee B.W."/>
        </authorList>
    </citation>
    <scope>NUCLEOTIDE SEQUENCE [LARGE SCALE GENOMIC DNA]</scope>
    <source>
        <strain evidence="7 8">CB4</strain>
    </source>
</reference>
<feature type="active site" description="Charge relay system" evidence="6">
    <location>
        <position position="284"/>
    </location>
</feature>
<dbReference type="GO" id="GO:0004252">
    <property type="term" value="F:serine-type endopeptidase activity"/>
    <property type="evidence" value="ECO:0007669"/>
    <property type="project" value="UniProtKB-UniRule"/>
</dbReference>
<feature type="active site" description="Charge relay system" evidence="6">
    <location>
        <position position="132"/>
    </location>
</feature>
<proteinExistence type="inferred from homology"/>
<dbReference type="InterPro" id="IPR015500">
    <property type="entry name" value="Peptidase_S8_subtilisin-rel"/>
</dbReference>
<evidence type="ECO:0000256" key="5">
    <source>
        <dbReference type="ARBA" id="ARBA00022825"/>
    </source>
</evidence>
<dbReference type="EMBL" id="AP017312">
    <property type="protein sequence ID" value="BAU29171.1"/>
    <property type="molecule type" value="Genomic_DNA"/>
</dbReference>
<sequence>MKVISFSRRRAFQKTAERLGKEGEAVQFGRCDSVLCLFVSAEQYERCHHLLPATAQVEENICVRVHSHQVIPWGIKKIGAPKLWKETMGKGVKVAVIDTGIVRTHPDLRGRVRGSADFVGGNIVDRRGNGGHGTHIAGTIAALDNQIGVVGVAPQVSLYDVRAFDSDGVGELAAIVKGIDWAITNKMDIINMSFGMVGDSPALHAAIKRASAAGIFLVASAGNNGGEIEFPARYPEVIAVGASTKQGELAAFSARGHGLDVIAPGVSILSTWPRKTYKKLSGTSMAAAHISGLVALQLAESRKKGRKGKRLLNKQACLRLIR</sequence>